<accession>A0AAV5C0I5</accession>
<protein>
    <submittedName>
        <fullName evidence="1">Uncharacterized protein</fullName>
    </submittedName>
</protein>
<dbReference type="EMBL" id="BQKI01000003">
    <property type="protein sequence ID" value="GJM91313.1"/>
    <property type="molecule type" value="Genomic_DNA"/>
</dbReference>
<gene>
    <name evidence="1" type="primary">ga07675</name>
    <name evidence="1" type="ORF">PR202_ga07675</name>
</gene>
<organism evidence="1 2">
    <name type="scientific">Eleusine coracana subsp. coracana</name>
    <dbReference type="NCBI Taxonomy" id="191504"/>
    <lineage>
        <taxon>Eukaryota</taxon>
        <taxon>Viridiplantae</taxon>
        <taxon>Streptophyta</taxon>
        <taxon>Embryophyta</taxon>
        <taxon>Tracheophyta</taxon>
        <taxon>Spermatophyta</taxon>
        <taxon>Magnoliopsida</taxon>
        <taxon>Liliopsida</taxon>
        <taxon>Poales</taxon>
        <taxon>Poaceae</taxon>
        <taxon>PACMAD clade</taxon>
        <taxon>Chloridoideae</taxon>
        <taxon>Cynodonteae</taxon>
        <taxon>Eleusininae</taxon>
        <taxon>Eleusine</taxon>
    </lineage>
</organism>
<dbReference type="AlphaFoldDB" id="A0AAV5C0I5"/>
<evidence type="ECO:0000313" key="1">
    <source>
        <dbReference type="EMBL" id="GJM91313.1"/>
    </source>
</evidence>
<name>A0AAV5C0I5_ELECO</name>
<proteinExistence type="predicted"/>
<sequence length="94" mass="10445">MQMGLTTIGGGFILKRVEGYSAKVHSAGTLGFFSGHLHGRALELGVALKERWRAAGEMGFWWRRSSRDRSEAKTRGGADGRRRIWWEGGHGRSS</sequence>
<reference evidence="1" key="2">
    <citation type="submission" date="2021-12" db="EMBL/GenBank/DDBJ databases">
        <title>Resequencing data analysis of finger millet.</title>
        <authorList>
            <person name="Hatakeyama M."/>
            <person name="Aluri S."/>
            <person name="Balachadran M.T."/>
            <person name="Sivarajan S.R."/>
            <person name="Poveda L."/>
            <person name="Shimizu-Inatsugi R."/>
            <person name="Schlapbach R."/>
            <person name="Sreeman S.M."/>
            <person name="Shimizu K.K."/>
        </authorList>
    </citation>
    <scope>NUCLEOTIDE SEQUENCE</scope>
</reference>
<reference evidence="1" key="1">
    <citation type="journal article" date="2018" name="DNA Res.">
        <title>Multiple hybrid de novo genome assembly of finger millet, an orphan allotetraploid crop.</title>
        <authorList>
            <person name="Hatakeyama M."/>
            <person name="Aluri S."/>
            <person name="Balachadran M.T."/>
            <person name="Sivarajan S.R."/>
            <person name="Patrignani A."/>
            <person name="Gruter S."/>
            <person name="Poveda L."/>
            <person name="Shimizu-Inatsugi R."/>
            <person name="Baeten J."/>
            <person name="Francoijs K.J."/>
            <person name="Nataraja K.N."/>
            <person name="Reddy Y.A.N."/>
            <person name="Phadnis S."/>
            <person name="Ravikumar R.L."/>
            <person name="Schlapbach R."/>
            <person name="Sreeman S.M."/>
            <person name="Shimizu K.K."/>
        </authorList>
    </citation>
    <scope>NUCLEOTIDE SEQUENCE</scope>
</reference>
<keyword evidence="2" id="KW-1185">Reference proteome</keyword>
<dbReference type="Proteomes" id="UP001054889">
    <property type="component" value="Unassembled WGS sequence"/>
</dbReference>
<evidence type="ECO:0000313" key="2">
    <source>
        <dbReference type="Proteomes" id="UP001054889"/>
    </source>
</evidence>
<comment type="caution">
    <text evidence="1">The sequence shown here is derived from an EMBL/GenBank/DDBJ whole genome shotgun (WGS) entry which is preliminary data.</text>
</comment>